<keyword evidence="2" id="KW-1003">Cell membrane</keyword>
<dbReference type="Proteomes" id="UP000637632">
    <property type="component" value="Unassembled WGS sequence"/>
</dbReference>
<comment type="subcellular location">
    <subcellularLocation>
        <location evidence="1">Cell membrane</location>
        <topology evidence="1">Multi-pass membrane protein</topology>
    </subcellularLocation>
</comment>
<reference evidence="8 9" key="1">
    <citation type="submission" date="2020-08" db="EMBL/GenBank/DDBJ databases">
        <title>Novel species isolated from subtropical streams in China.</title>
        <authorList>
            <person name="Lu H."/>
        </authorList>
    </citation>
    <scope>NUCLEOTIDE SEQUENCE [LARGE SCALE GENOMIC DNA]</scope>
    <source>
        <strain evidence="8 9">CCTCC AB 2015119</strain>
    </source>
</reference>
<evidence type="ECO:0000256" key="1">
    <source>
        <dbReference type="ARBA" id="ARBA00004651"/>
    </source>
</evidence>
<keyword evidence="9" id="KW-1185">Reference proteome</keyword>
<evidence type="ECO:0000256" key="6">
    <source>
        <dbReference type="SAM" id="SignalP"/>
    </source>
</evidence>
<keyword evidence="4" id="KW-1133">Transmembrane helix</keyword>
<dbReference type="EMBL" id="JACOFT010000003">
    <property type="protein sequence ID" value="MBC3812071.1"/>
    <property type="molecule type" value="Genomic_DNA"/>
</dbReference>
<keyword evidence="6" id="KW-0732">Signal</keyword>
<protein>
    <submittedName>
        <fullName evidence="8">Cache domain-containing protein</fullName>
    </submittedName>
</protein>
<evidence type="ECO:0000256" key="5">
    <source>
        <dbReference type="ARBA" id="ARBA00023136"/>
    </source>
</evidence>
<keyword evidence="5" id="KW-0472">Membrane</keyword>
<accession>A0ABR6XI89</accession>
<dbReference type="InterPro" id="IPR033480">
    <property type="entry name" value="sCache_2"/>
</dbReference>
<feature type="chain" id="PRO_5047405533" evidence="6">
    <location>
        <begin position="23"/>
        <end position="152"/>
    </location>
</feature>
<evidence type="ECO:0000259" key="7">
    <source>
        <dbReference type="SMART" id="SM01049"/>
    </source>
</evidence>
<dbReference type="Pfam" id="PF17200">
    <property type="entry name" value="sCache_2"/>
    <property type="match status" value="1"/>
</dbReference>
<feature type="domain" description="Single Cache" evidence="7">
    <location>
        <begin position="18"/>
        <end position="105"/>
    </location>
</feature>
<keyword evidence="3" id="KW-0812">Transmembrane</keyword>
<feature type="signal peptide" evidence="6">
    <location>
        <begin position="1"/>
        <end position="22"/>
    </location>
</feature>
<proteinExistence type="predicted"/>
<evidence type="ECO:0000313" key="8">
    <source>
        <dbReference type="EMBL" id="MBC3812071.1"/>
    </source>
</evidence>
<dbReference type="SMART" id="SM01049">
    <property type="entry name" value="Cache_2"/>
    <property type="match status" value="1"/>
</dbReference>
<evidence type="ECO:0000313" key="9">
    <source>
        <dbReference type="Proteomes" id="UP000637632"/>
    </source>
</evidence>
<organism evidence="8 9">
    <name type="scientific">Undibacterium aquatile</name>
    <dbReference type="NCBI Taxonomy" id="1537398"/>
    <lineage>
        <taxon>Bacteria</taxon>
        <taxon>Pseudomonadati</taxon>
        <taxon>Pseudomonadota</taxon>
        <taxon>Betaproteobacteria</taxon>
        <taxon>Burkholderiales</taxon>
        <taxon>Oxalobacteraceae</taxon>
        <taxon>Undibacterium</taxon>
    </lineage>
</organism>
<sequence>MKLMSKLFWLAVMGFFMTTAMAKDERGSTAEAQALVKKGIAHIKKVGKEKAFADFNDASNKDFHDRDLYLFVYDMNGISLSHGANPKMIGKNLLDLKVEGKPIIKEMIAALKTKNDGWIDYQWPNPVTKGLETKSSYFEKNDDYFLGCGAYK</sequence>
<name>A0ABR6XI89_9BURK</name>
<gene>
    <name evidence="8" type="ORF">H8K26_11500</name>
</gene>
<dbReference type="RefSeq" id="WP_190479612.1">
    <property type="nucleotide sequence ID" value="NZ_JACOFT010000003.1"/>
</dbReference>
<evidence type="ECO:0000256" key="2">
    <source>
        <dbReference type="ARBA" id="ARBA00022475"/>
    </source>
</evidence>
<evidence type="ECO:0000256" key="4">
    <source>
        <dbReference type="ARBA" id="ARBA00022989"/>
    </source>
</evidence>
<evidence type="ECO:0000256" key="3">
    <source>
        <dbReference type="ARBA" id="ARBA00022692"/>
    </source>
</evidence>
<dbReference type="Gene3D" id="3.30.450.20">
    <property type="entry name" value="PAS domain"/>
    <property type="match status" value="1"/>
</dbReference>
<comment type="caution">
    <text evidence="8">The sequence shown here is derived from an EMBL/GenBank/DDBJ whole genome shotgun (WGS) entry which is preliminary data.</text>
</comment>